<evidence type="ECO:0000256" key="4">
    <source>
        <dbReference type="ARBA" id="ARBA00022695"/>
    </source>
</evidence>
<gene>
    <name evidence="11" type="ORF">IQ247_29630</name>
</gene>
<comment type="similarity">
    <text evidence="9">Belongs to the MntA antitoxin family.</text>
</comment>
<dbReference type="Proteomes" id="UP000620559">
    <property type="component" value="Unassembled WGS sequence"/>
</dbReference>
<evidence type="ECO:0000256" key="9">
    <source>
        <dbReference type="ARBA" id="ARBA00038276"/>
    </source>
</evidence>
<dbReference type="SUPFAM" id="SSF81301">
    <property type="entry name" value="Nucleotidyltransferase"/>
    <property type="match status" value="1"/>
</dbReference>
<evidence type="ECO:0000256" key="6">
    <source>
        <dbReference type="ARBA" id="ARBA00022741"/>
    </source>
</evidence>
<feature type="domain" description="Polymerase nucleotidyl transferase" evidence="10">
    <location>
        <begin position="11"/>
        <end position="89"/>
    </location>
</feature>
<dbReference type="InterPro" id="IPR052038">
    <property type="entry name" value="Type-VII_TA_antitoxin"/>
</dbReference>
<proteinExistence type="inferred from homology"/>
<keyword evidence="2" id="KW-1277">Toxin-antitoxin system</keyword>
<dbReference type="PANTHER" id="PTHR33571:SF12">
    <property type="entry name" value="BSL3053 PROTEIN"/>
    <property type="match status" value="1"/>
</dbReference>
<dbReference type="GO" id="GO:0016779">
    <property type="term" value="F:nucleotidyltransferase activity"/>
    <property type="evidence" value="ECO:0007669"/>
    <property type="project" value="UniProtKB-KW"/>
</dbReference>
<dbReference type="GO" id="GO:0046872">
    <property type="term" value="F:metal ion binding"/>
    <property type="evidence" value="ECO:0007669"/>
    <property type="project" value="UniProtKB-KW"/>
</dbReference>
<name>A0A8J7F7A5_9CYAN</name>
<dbReference type="AlphaFoldDB" id="A0A8J7F7A5"/>
<keyword evidence="5" id="KW-0479">Metal-binding</keyword>
<keyword evidence="6" id="KW-0547">Nucleotide-binding</keyword>
<organism evidence="11 12">
    <name type="scientific">Plectonema cf. radiosum LEGE 06105</name>
    <dbReference type="NCBI Taxonomy" id="945769"/>
    <lineage>
        <taxon>Bacteria</taxon>
        <taxon>Bacillati</taxon>
        <taxon>Cyanobacteriota</taxon>
        <taxon>Cyanophyceae</taxon>
        <taxon>Oscillatoriophycideae</taxon>
        <taxon>Oscillatoriales</taxon>
        <taxon>Microcoleaceae</taxon>
        <taxon>Plectonema</taxon>
    </lineage>
</organism>
<evidence type="ECO:0000256" key="3">
    <source>
        <dbReference type="ARBA" id="ARBA00022679"/>
    </source>
</evidence>
<comment type="cofactor">
    <cofactor evidence="1">
        <name>Mg(2+)</name>
        <dbReference type="ChEBI" id="CHEBI:18420"/>
    </cofactor>
</comment>
<keyword evidence="3" id="KW-0808">Transferase</keyword>
<protein>
    <submittedName>
        <fullName evidence="11">Nucleotidyltransferase family protein</fullName>
    </submittedName>
</protein>
<reference evidence="11" key="1">
    <citation type="submission" date="2020-10" db="EMBL/GenBank/DDBJ databases">
        <authorList>
            <person name="Castelo-Branco R."/>
            <person name="Eusebio N."/>
            <person name="Adriana R."/>
            <person name="Vieira A."/>
            <person name="Brugerolle De Fraissinette N."/>
            <person name="Rezende De Castro R."/>
            <person name="Schneider M.P."/>
            <person name="Vasconcelos V."/>
            <person name="Leao P.N."/>
        </authorList>
    </citation>
    <scope>NUCLEOTIDE SEQUENCE</scope>
    <source>
        <strain evidence="11">LEGE 06105</strain>
    </source>
</reference>
<sequence length="90" mass="10360">MTILRNLKINLSCFGVRSLALFGSVARDEAKPDSDVDILVDLEPPLTFDRYMDLKFYLEEQLGTRVDLVNWKSLKPQVLENVEQELIYVA</sequence>
<comment type="caution">
    <text evidence="11">The sequence shown here is derived from an EMBL/GenBank/DDBJ whole genome shotgun (WGS) entry which is preliminary data.</text>
</comment>
<evidence type="ECO:0000313" key="12">
    <source>
        <dbReference type="Proteomes" id="UP000620559"/>
    </source>
</evidence>
<keyword evidence="4" id="KW-0548">Nucleotidyltransferase</keyword>
<dbReference type="Pfam" id="PF01909">
    <property type="entry name" value="NTP_transf_2"/>
    <property type="match status" value="1"/>
</dbReference>
<evidence type="ECO:0000259" key="10">
    <source>
        <dbReference type="Pfam" id="PF01909"/>
    </source>
</evidence>
<accession>A0A8J7F7A5</accession>
<evidence type="ECO:0000256" key="5">
    <source>
        <dbReference type="ARBA" id="ARBA00022723"/>
    </source>
</evidence>
<keyword evidence="7" id="KW-0067">ATP-binding</keyword>
<dbReference type="InterPro" id="IPR002934">
    <property type="entry name" value="Polymerase_NTP_transf_dom"/>
</dbReference>
<keyword evidence="8" id="KW-0460">Magnesium</keyword>
<evidence type="ECO:0000256" key="1">
    <source>
        <dbReference type="ARBA" id="ARBA00001946"/>
    </source>
</evidence>
<dbReference type="PANTHER" id="PTHR33571">
    <property type="entry name" value="SSL8005 PROTEIN"/>
    <property type="match status" value="1"/>
</dbReference>
<evidence type="ECO:0000256" key="7">
    <source>
        <dbReference type="ARBA" id="ARBA00022840"/>
    </source>
</evidence>
<dbReference type="GO" id="GO:0005524">
    <property type="term" value="F:ATP binding"/>
    <property type="evidence" value="ECO:0007669"/>
    <property type="project" value="UniProtKB-KW"/>
</dbReference>
<dbReference type="InterPro" id="IPR043519">
    <property type="entry name" value="NT_sf"/>
</dbReference>
<dbReference type="CDD" id="cd05403">
    <property type="entry name" value="NT_KNTase_like"/>
    <property type="match status" value="1"/>
</dbReference>
<dbReference type="EMBL" id="JADEWL010000202">
    <property type="protein sequence ID" value="MBE9216765.1"/>
    <property type="molecule type" value="Genomic_DNA"/>
</dbReference>
<dbReference type="Gene3D" id="3.30.460.10">
    <property type="entry name" value="Beta Polymerase, domain 2"/>
    <property type="match status" value="1"/>
</dbReference>
<evidence type="ECO:0000313" key="11">
    <source>
        <dbReference type="EMBL" id="MBE9216765.1"/>
    </source>
</evidence>
<evidence type="ECO:0000256" key="8">
    <source>
        <dbReference type="ARBA" id="ARBA00022842"/>
    </source>
</evidence>
<evidence type="ECO:0000256" key="2">
    <source>
        <dbReference type="ARBA" id="ARBA00022649"/>
    </source>
</evidence>
<keyword evidence="12" id="KW-1185">Reference proteome</keyword>